<dbReference type="InterPro" id="IPR011009">
    <property type="entry name" value="Kinase-like_dom_sf"/>
</dbReference>
<dbReference type="SMR" id="A0A6J0NXI0"/>
<dbReference type="AlphaFoldDB" id="A0A6J0NXI0"/>
<reference evidence="13" key="2">
    <citation type="submission" date="2025-08" db="UniProtKB">
        <authorList>
            <consortium name="RefSeq"/>
        </authorList>
    </citation>
    <scope>IDENTIFICATION</scope>
    <source>
        <tissue evidence="13">Leaf</tissue>
    </source>
</reference>
<proteinExistence type="inferred from homology"/>
<dbReference type="GO" id="GO:0005524">
    <property type="term" value="F:ATP binding"/>
    <property type="evidence" value="ECO:0007669"/>
    <property type="project" value="UniProtKB-KW"/>
</dbReference>
<dbReference type="Proteomes" id="UP000504610">
    <property type="component" value="Chromosome 5"/>
</dbReference>
<dbReference type="KEGG" id="rsz:108859961"/>
<dbReference type="InterPro" id="IPR000719">
    <property type="entry name" value="Prot_kinase_dom"/>
</dbReference>
<keyword evidence="12" id="KW-1185">Reference proteome</keyword>
<name>A0A6J0NXI0_RAPSA</name>
<organism evidence="12 13">
    <name type="scientific">Raphanus sativus</name>
    <name type="common">Radish</name>
    <name type="synonym">Raphanus raphanistrum var. sativus</name>
    <dbReference type="NCBI Taxonomy" id="3726"/>
    <lineage>
        <taxon>Eukaryota</taxon>
        <taxon>Viridiplantae</taxon>
        <taxon>Streptophyta</taxon>
        <taxon>Embryophyta</taxon>
        <taxon>Tracheophyta</taxon>
        <taxon>Spermatophyta</taxon>
        <taxon>Magnoliopsida</taxon>
        <taxon>eudicotyledons</taxon>
        <taxon>Gunneridae</taxon>
        <taxon>Pentapetalae</taxon>
        <taxon>rosids</taxon>
        <taxon>malvids</taxon>
        <taxon>Brassicales</taxon>
        <taxon>Brassicaceae</taxon>
        <taxon>Brassiceae</taxon>
        <taxon>Raphanus</taxon>
    </lineage>
</organism>
<dbReference type="GO" id="GO:0004707">
    <property type="term" value="F:MAP kinase activity"/>
    <property type="evidence" value="ECO:0007669"/>
    <property type="project" value="UniProtKB-EC"/>
</dbReference>
<evidence type="ECO:0000256" key="9">
    <source>
        <dbReference type="ARBA" id="ARBA00047592"/>
    </source>
</evidence>
<evidence type="ECO:0000259" key="11">
    <source>
        <dbReference type="PROSITE" id="PS50011"/>
    </source>
</evidence>
<dbReference type="Pfam" id="PF00069">
    <property type="entry name" value="Pkinase"/>
    <property type="match status" value="1"/>
</dbReference>
<dbReference type="PROSITE" id="PS50011">
    <property type="entry name" value="PROTEIN_KINASE_DOM"/>
    <property type="match status" value="1"/>
</dbReference>
<dbReference type="GeneID" id="108859961"/>
<dbReference type="OrthoDB" id="1069272at2759"/>
<evidence type="ECO:0000256" key="1">
    <source>
        <dbReference type="ARBA" id="ARBA00008832"/>
    </source>
</evidence>
<keyword evidence="3" id="KW-0723">Serine/threonine-protein kinase</keyword>
<keyword evidence="7" id="KW-0418">Kinase</keyword>
<keyword evidence="4" id="KW-0597">Phosphoprotein</keyword>
<evidence type="ECO:0000313" key="12">
    <source>
        <dbReference type="Proteomes" id="UP000504610"/>
    </source>
</evidence>
<dbReference type="Gene3D" id="1.10.510.10">
    <property type="entry name" value="Transferase(Phosphotransferase) domain 1"/>
    <property type="match status" value="1"/>
</dbReference>
<keyword evidence="5" id="KW-0808">Transferase</keyword>
<keyword evidence="8" id="KW-0067">ATP-binding</keyword>
<dbReference type="EC" id="2.7.11.24" evidence="2"/>
<gene>
    <name evidence="13" type="primary">LOC108859961</name>
</gene>
<evidence type="ECO:0000256" key="5">
    <source>
        <dbReference type="ARBA" id="ARBA00022679"/>
    </source>
</evidence>
<evidence type="ECO:0000256" key="6">
    <source>
        <dbReference type="ARBA" id="ARBA00022741"/>
    </source>
</evidence>
<evidence type="ECO:0000256" key="2">
    <source>
        <dbReference type="ARBA" id="ARBA00012411"/>
    </source>
</evidence>
<feature type="domain" description="Protein kinase" evidence="11">
    <location>
        <begin position="61"/>
        <end position="344"/>
    </location>
</feature>
<reference evidence="12" key="1">
    <citation type="journal article" date="2019" name="Database">
        <title>The radish genome database (RadishGD): an integrated information resource for radish genomics.</title>
        <authorList>
            <person name="Yu H.J."/>
            <person name="Baek S."/>
            <person name="Lee Y.J."/>
            <person name="Cho A."/>
            <person name="Mun J.H."/>
        </authorList>
    </citation>
    <scope>NUCLEOTIDE SEQUENCE [LARGE SCALE GENOMIC DNA]</scope>
    <source>
        <strain evidence="12">cv. WK10039</strain>
    </source>
</reference>
<comment type="catalytic activity">
    <reaction evidence="9">
        <text>L-threonyl-[protein] + ATP = O-phospho-L-threonyl-[protein] + ADP + H(+)</text>
        <dbReference type="Rhea" id="RHEA:46608"/>
        <dbReference type="Rhea" id="RHEA-COMP:11060"/>
        <dbReference type="Rhea" id="RHEA-COMP:11605"/>
        <dbReference type="ChEBI" id="CHEBI:15378"/>
        <dbReference type="ChEBI" id="CHEBI:30013"/>
        <dbReference type="ChEBI" id="CHEBI:30616"/>
        <dbReference type="ChEBI" id="CHEBI:61977"/>
        <dbReference type="ChEBI" id="CHEBI:456216"/>
        <dbReference type="EC" id="2.7.11.24"/>
    </reaction>
</comment>
<evidence type="ECO:0000256" key="3">
    <source>
        <dbReference type="ARBA" id="ARBA00022527"/>
    </source>
</evidence>
<dbReference type="SUPFAM" id="SSF56112">
    <property type="entry name" value="Protein kinase-like (PK-like)"/>
    <property type="match status" value="1"/>
</dbReference>
<dbReference type="Gene3D" id="3.30.200.20">
    <property type="entry name" value="Phosphorylase Kinase, domain 1"/>
    <property type="match status" value="1"/>
</dbReference>
<evidence type="ECO:0000256" key="4">
    <source>
        <dbReference type="ARBA" id="ARBA00022553"/>
    </source>
</evidence>
<dbReference type="InterPro" id="IPR050117">
    <property type="entry name" value="MAPK"/>
</dbReference>
<evidence type="ECO:0000256" key="10">
    <source>
        <dbReference type="ARBA" id="ARBA00048312"/>
    </source>
</evidence>
<accession>A0A6J0NXI0</accession>
<protein>
    <recommendedName>
        <fullName evidence="2">mitogen-activated protein kinase</fullName>
        <ecNumber evidence="2">2.7.11.24</ecNumber>
    </recommendedName>
</protein>
<evidence type="ECO:0000313" key="13">
    <source>
        <dbReference type="RefSeq" id="XP_018489364.1"/>
    </source>
</evidence>
<dbReference type="FunFam" id="3.30.200.20:FF:000046">
    <property type="entry name" value="Mitogen-activated protein kinase"/>
    <property type="match status" value="1"/>
</dbReference>
<comment type="catalytic activity">
    <reaction evidence="10">
        <text>L-seryl-[protein] + ATP = O-phospho-L-seryl-[protein] + ADP + H(+)</text>
        <dbReference type="Rhea" id="RHEA:17989"/>
        <dbReference type="Rhea" id="RHEA-COMP:9863"/>
        <dbReference type="Rhea" id="RHEA-COMP:11604"/>
        <dbReference type="ChEBI" id="CHEBI:15378"/>
        <dbReference type="ChEBI" id="CHEBI:29999"/>
        <dbReference type="ChEBI" id="CHEBI:30616"/>
        <dbReference type="ChEBI" id="CHEBI:83421"/>
        <dbReference type="ChEBI" id="CHEBI:456216"/>
        <dbReference type="EC" id="2.7.11.24"/>
    </reaction>
</comment>
<sequence length="396" mass="45018">MEPPNDATPVETYGGVLVDGRGPADLQPHPPYNIHMNLSHGGRYVRYNFSGNIFEVTAKYSPLIMLLGGGASRIVCSAMNSETNEKVAIKKIMHASRDQITAKRTLRQIKLLRHFEHENIVGIKDIVLPPQRDAFEDVYIAYELMDTNLEKIINSNLELTKHHHQYVMYDILRALKYIHSANVLHGDLKPSSILLNVNGQLKICDFGCARAASEPMTEYVGTRWYHAPELLLDPSASTSAIDIWSAGCIFLEMLTRKPLFSGRDCVDQLRLILELIGSPTEDDIGSLSESAKQYLRMTRWFRPQSFFVKFPNVPYLAVLLLEKMLKFDPRKRISVEDALAEPYFKNIHNINNEPVCTKLFALDLEEHPLTVEQIKELIYHEALAFNPEPATVEKDQ</sequence>
<evidence type="ECO:0000256" key="8">
    <source>
        <dbReference type="ARBA" id="ARBA00022840"/>
    </source>
</evidence>
<comment type="similarity">
    <text evidence="1">Belongs to the protein kinase superfamily. CMGC Ser/Thr protein kinase family. MAP kinase subfamily.</text>
</comment>
<dbReference type="RefSeq" id="XP_018489364.1">
    <property type="nucleotide sequence ID" value="XM_018633862.2"/>
</dbReference>
<evidence type="ECO:0000256" key="7">
    <source>
        <dbReference type="ARBA" id="ARBA00022777"/>
    </source>
</evidence>
<keyword evidence="6" id="KW-0547">Nucleotide-binding</keyword>
<dbReference type="PANTHER" id="PTHR24055">
    <property type="entry name" value="MITOGEN-ACTIVATED PROTEIN KINASE"/>
    <property type="match status" value="1"/>
</dbReference>
<dbReference type="FunFam" id="1.10.510.10:FF:000040">
    <property type="entry name" value="Mitogen-activated protein kinase"/>
    <property type="match status" value="1"/>
</dbReference>